<name>A0A2H0TQL9_9BACT</name>
<dbReference type="InterPro" id="IPR036900">
    <property type="entry name" value="A-D-PHexomutase_C_sf"/>
</dbReference>
<accession>A0A2H0TQL9</accession>
<evidence type="ECO:0000259" key="8">
    <source>
        <dbReference type="Pfam" id="PF02878"/>
    </source>
</evidence>
<dbReference type="SUPFAM" id="SSF53738">
    <property type="entry name" value="Phosphoglucomutase, first 3 domains"/>
    <property type="match status" value="3"/>
</dbReference>
<dbReference type="InterPro" id="IPR005841">
    <property type="entry name" value="Alpha-D-phosphohexomutase_SF"/>
</dbReference>
<proteinExistence type="inferred from homology"/>
<evidence type="ECO:0000256" key="3">
    <source>
        <dbReference type="ARBA" id="ARBA00022553"/>
    </source>
</evidence>
<dbReference type="Pfam" id="PF02878">
    <property type="entry name" value="PGM_PMM_I"/>
    <property type="match status" value="1"/>
</dbReference>
<dbReference type="GO" id="GO:0046872">
    <property type="term" value="F:metal ion binding"/>
    <property type="evidence" value="ECO:0007669"/>
    <property type="project" value="UniProtKB-KW"/>
</dbReference>
<evidence type="ECO:0000256" key="6">
    <source>
        <dbReference type="ARBA" id="ARBA00023235"/>
    </source>
</evidence>
<protein>
    <submittedName>
        <fullName evidence="11">Phosphomannomutase/phosphoglucomutase</fullName>
    </submittedName>
</protein>
<dbReference type="AlphaFoldDB" id="A0A2H0TQL9"/>
<dbReference type="Gene3D" id="3.40.120.10">
    <property type="entry name" value="Alpha-D-Glucose-1,6-Bisphosphate, subunit A, domain 3"/>
    <property type="match status" value="3"/>
</dbReference>
<dbReference type="InterPro" id="IPR016055">
    <property type="entry name" value="A-D-PHexomutase_a/b/a-I/II/III"/>
</dbReference>
<dbReference type="InterPro" id="IPR005843">
    <property type="entry name" value="A-D-PHexomutase_C"/>
</dbReference>
<evidence type="ECO:0000259" key="9">
    <source>
        <dbReference type="Pfam" id="PF02879"/>
    </source>
</evidence>
<dbReference type="Gene3D" id="3.30.310.50">
    <property type="entry name" value="Alpha-D-phosphohexomutase, C-terminal domain"/>
    <property type="match status" value="1"/>
</dbReference>
<evidence type="ECO:0000259" key="7">
    <source>
        <dbReference type="Pfam" id="PF00408"/>
    </source>
</evidence>
<feature type="domain" description="Alpha-D-phosphohexomutase C-terminal" evidence="7">
    <location>
        <begin position="375"/>
        <end position="434"/>
    </location>
</feature>
<evidence type="ECO:0000313" key="12">
    <source>
        <dbReference type="Proteomes" id="UP000230154"/>
    </source>
</evidence>
<dbReference type="Pfam" id="PF02880">
    <property type="entry name" value="PGM_PMM_III"/>
    <property type="match status" value="1"/>
</dbReference>
<evidence type="ECO:0000256" key="2">
    <source>
        <dbReference type="ARBA" id="ARBA00010231"/>
    </source>
</evidence>
<dbReference type="SUPFAM" id="SSF55957">
    <property type="entry name" value="Phosphoglucomutase, C-terminal domain"/>
    <property type="match status" value="1"/>
</dbReference>
<evidence type="ECO:0000256" key="1">
    <source>
        <dbReference type="ARBA" id="ARBA00001946"/>
    </source>
</evidence>
<comment type="similarity">
    <text evidence="2">Belongs to the phosphohexose mutase family.</text>
</comment>
<dbReference type="Pfam" id="PF00408">
    <property type="entry name" value="PGM_PMM_IV"/>
    <property type="match status" value="1"/>
</dbReference>
<dbReference type="Proteomes" id="UP000230154">
    <property type="component" value="Unassembled WGS sequence"/>
</dbReference>
<dbReference type="PANTHER" id="PTHR43771:SF1">
    <property type="entry name" value="PHOSPHOMANNOMUTASE"/>
    <property type="match status" value="1"/>
</dbReference>
<organism evidence="11 12">
    <name type="scientific">Candidatus Magasanikbacteria bacterium CG10_big_fil_rev_8_21_14_0_10_47_10</name>
    <dbReference type="NCBI Taxonomy" id="1974652"/>
    <lineage>
        <taxon>Bacteria</taxon>
        <taxon>Candidatus Magasanikiibacteriota</taxon>
    </lineage>
</organism>
<dbReference type="InterPro" id="IPR005845">
    <property type="entry name" value="A-D-PHexomutase_a/b/a-II"/>
</dbReference>
<evidence type="ECO:0000256" key="5">
    <source>
        <dbReference type="ARBA" id="ARBA00022842"/>
    </source>
</evidence>
<feature type="domain" description="Alpha-D-phosphohexomutase alpha/beta/alpha" evidence="8">
    <location>
        <begin position="6"/>
        <end position="113"/>
    </location>
</feature>
<dbReference type="EMBL" id="PFCB01000021">
    <property type="protein sequence ID" value="PIR74448.1"/>
    <property type="molecule type" value="Genomic_DNA"/>
</dbReference>
<keyword evidence="3" id="KW-0597">Phosphoprotein</keyword>
<dbReference type="PRINTS" id="PR00509">
    <property type="entry name" value="PGMPMM"/>
</dbReference>
<keyword evidence="4" id="KW-0479">Metal-binding</keyword>
<sequence>MLDQSIFRSYDVRGEFGSELTEEAAYIIAHAYAEFTGAKRVVVGMDVRTSSPVLMGAVVRGLLERGCDVIDIGMVSTDVSYFSAWKYAFDGSIMVTASHMPKQFNGLKFLYVNAEGILVPIGKGLGMEQLRDLANRPDIVRDVKKQGTLTGKDVWDDYVAFVRSFVDIGAIKPLHVVMDAGNGMGGLVAEKVFSGLPLVRADMNFEPDGRFPHHSPNPIVPKNRADIIAKVKEVGADLGIAWDADCDRCYFIDEKGTFINGDFITALLGKYFVQRNPGASIVYDAVSNRGVRHAVEAAGGIAYMERVGHVYIKHKMREIHAVFGGETSGHYYFAENHHMDNGFIPALIVMQMMSVTDKSLSALIGELGEYHVSGEINYIVEDVDAIYARLKESFSDGKVTTIDGLSIDYPEWHFNVRPSATDPVIRLNVEATSPTMVRDKVALVSEIIGADQVEDD</sequence>
<feature type="domain" description="Alpha-D-phosphohexomutase alpha/beta/alpha" evidence="10">
    <location>
        <begin position="260"/>
        <end position="366"/>
    </location>
</feature>
<dbReference type="PANTHER" id="PTHR43771">
    <property type="entry name" value="PHOSPHOMANNOMUTASE"/>
    <property type="match status" value="1"/>
</dbReference>
<dbReference type="InterPro" id="IPR005844">
    <property type="entry name" value="A-D-PHexomutase_a/b/a-I"/>
</dbReference>
<keyword evidence="6" id="KW-0413">Isomerase</keyword>
<keyword evidence="5" id="KW-0460">Magnesium</keyword>
<dbReference type="GO" id="GO:0016868">
    <property type="term" value="F:intramolecular phosphotransferase activity"/>
    <property type="evidence" value="ECO:0007669"/>
    <property type="project" value="InterPro"/>
</dbReference>
<dbReference type="InterPro" id="IPR005846">
    <property type="entry name" value="A-D-PHexomutase_a/b/a-III"/>
</dbReference>
<dbReference type="CDD" id="cd03089">
    <property type="entry name" value="PMM_PGM"/>
    <property type="match status" value="1"/>
</dbReference>
<evidence type="ECO:0000313" key="11">
    <source>
        <dbReference type="EMBL" id="PIR74448.1"/>
    </source>
</evidence>
<comment type="caution">
    <text evidence="11">The sequence shown here is derived from an EMBL/GenBank/DDBJ whole genome shotgun (WGS) entry which is preliminary data.</text>
</comment>
<dbReference type="GO" id="GO:0005975">
    <property type="term" value="P:carbohydrate metabolic process"/>
    <property type="evidence" value="ECO:0007669"/>
    <property type="project" value="InterPro"/>
</dbReference>
<feature type="domain" description="Alpha-D-phosphohexomutase alpha/beta/alpha" evidence="9">
    <location>
        <begin position="156"/>
        <end position="256"/>
    </location>
</feature>
<gene>
    <name evidence="11" type="primary">manB</name>
    <name evidence="11" type="ORF">COU35_02605</name>
</gene>
<evidence type="ECO:0000256" key="4">
    <source>
        <dbReference type="ARBA" id="ARBA00022723"/>
    </source>
</evidence>
<evidence type="ECO:0000259" key="10">
    <source>
        <dbReference type="Pfam" id="PF02880"/>
    </source>
</evidence>
<comment type="cofactor">
    <cofactor evidence="1">
        <name>Mg(2+)</name>
        <dbReference type="ChEBI" id="CHEBI:18420"/>
    </cofactor>
</comment>
<dbReference type="Pfam" id="PF02879">
    <property type="entry name" value="PGM_PMM_II"/>
    <property type="match status" value="1"/>
</dbReference>
<reference evidence="12" key="1">
    <citation type="submission" date="2017-09" db="EMBL/GenBank/DDBJ databases">
        <title>Depth-based differentiation of microbial function through sediment-hosted aquifers and enrichment of novel symbionts in the deep terrestrial subsurface.</title>
        <authorList>
            <person name="Probst A.J."/>
            <person name="Ladd B."/>
            <person name="Jarett J.K."/>
            <person name="Geller-Mcgrath D.E."/>
            <person name="Sieber C.M.K."/>
            <person name="Emerson J.B."/>
            <person name="Anantharaman K."/>
            <person name="Thomas B.C."/>
            <person name="Malmstrom R."/>
            <person name="Stieglmeier M."/>
            <person name="Klingl A."/>
            <person name="Woyke T."/>
            <person name="Ryan C.M."/>
            <person name="Banfield J.F."/>
        </authorList>
    </citation>
    <scope>NUCLEOTIDE SEQUENCE [LARGE SCALE GENOMIC DNA]</scope>
</reference>